<keyword evidence="2" id="KW-1185">Reference proteome</keyword>
<dbReference type="Proteomes" id="UP000494206">
    <property type="component" value="Unassembled WGS sequence"/>
</dbReference>
<organism evidence="1 2">
    <name type="scientific">Caenorhabditis bovis</name>
    <dbReference type="NCBI Taxonomy" id="2654633"/>
    <lineage>
        <taxon>Eukaryota</taxon>
        <taxon>Metazoa</taxon>
        <taxon>Ecdysozoa</taxon>
        <taxon>Nematoda</taxon>
        <taxon>Chromadorea</taxon>
        <taxon>Rhabditida</taxon>
        <taxon>Rhabditina</taxon>
        <taxon>Rhabditomorpha</taxon>
        <taxon>Rhabditoidea</taxon>
        <taxon>Rhabditidae</taxon>
        <taxon>Peloderinae</taxon>
        <taxon>Caenorhabditis</taxon>
    </lineage>
</organism>
<reference evidence="1 2" key="1">
    <citation type="submission" date="2020-04" db="EMBL/GenBank/DDBJ databases">
        <authorList>
            <person name="Laetsch R D."/>
            <person name="Stevens L."/>
            <person name="Kumar S."/>
            <person name="Blaxter L. M."/>
        </authorList>
    </citation>
    <scope>NUCLEOTIDE SEQUENCE [LARGE SCALE GENOMIC DNA]</scope>
</reference>
<proteinExistence type="predicted"/>
<dbReference type="AlphaFoldDB" id="A0A8S1EY68"/>
<gene>
    <name evidence="1" type="ORF">CBOVIS_LOCUS7756</name>
</gene>
<evidence type="ECO:0000313" key="1">
    <source>
        <dbReference type="EMBL" id="CAB3405574.1"/>
    </source>
</evidence>
<comment type="caution">
    <text evidence="1">The sequence shown here is derived from an EMBL/GenBank/DDBJ whole genome shotgun (WGS) entry which is preliminary data.</text>
</comment>
<accession>A0A8S1EY68</accession>
<sequence length="140" mass="16220">MKFLIFLFNAVVATFIRFDVHFICSLKTTKDFNTEIRFFDTDVISGDDLIGGTFDIIGSTEILDNHLTATGYLDSDELFSSGYYIKALIRHDCTDDRSLAKLVWHISPPCEFHIFCRYTIKRNITNEAGVHYMTAEFYYE</sequence>
<protein>
    <submittedName>
        <fullName evidence="1">Uncharacterized protein</fullName>
    </submittedName>
</protein>
<evidence type="ECO:0000313" key="2">
    <source>
        <dbReference type="Proteomes" id="UP000494206"/>
    </source>
</evidence>
<dbReference type="EMBL" id="CADEPM010000004">
    <property type="protein sequence ID" value="CAB3405574.1"/>
    <property type="molecule type" value="Genomic_DNA"/>
</dbReference>
<name>A0A8S1EY68_9PELO</name>